<protein>
    <submittedName>
        <fullName evidence="2">Peptidase S58</fullName>
    </submittedName>
</protein>
<sequence>MNLNGLKIGHAQDYNIKTGVTVFLLDKPSNCSYLVCGSAPALRDVSTLDLDTFVSKIDALLFSGGSAYGLGATNGVMSWLEEHHKGLDTNYRLVPIVPTAAIYDFNYGLAVEPNADMAYEACNNAIGNNYKQGNIGAGTGACVGKTTSYESTNSGIGMNQVEFDGIKIVSVAVVNSIGDIYKNGQIIAGAKDKNNVFINMEESLFSKGVSFNLEKNKNTVLVANFISCELSNHELAMISKMSVSGISRAIKPSMTMYDGDVIFSISMGNSIDNSIDLMKIGSACATNIEIAIQNAVKE</sequence>
<dbReference type="EMBL" id="CP022355">
    <property type="protein sequence ID" value="ASK78709.1"/>
    <property type="molecule type" value="Genomic_DNA"/>
</dbReference>
<dbReference type="AlphaFoldDB" id="A0A220VEE2"/>
<dbReference type="Gene3D" id="3.60.70.12">
    <property type="entry name" value="L-amino peptidase D-ALA esterase/amidase"/>
    <property type="match status" value="1"/>
</dbReference>
<reference evidence="2 3" key="1">
    <citation type="journal article" date="2016" name="Int. J. Syst. Evol. Microbiol.">
        <title>Paraphotobacterium marinum gen. nov., sp. nov., a member of the family Vibrionaceae, isolated from surface seawater.</title>
        <authorList>
            <person name="Huang Z."/>
            <person name="Dong C."/>
            <person name="Shao Z."/>
        </authorList>
    </citation>
    <scope>NUCLEOTIDE SEQUENCE [LARGE SCALE GENOMIC DNA]</scope>
    <source>
        <strain evidence="2 3">NSCS20N07D</strain>
    </source>
</reference>
<dbReference type="PANTHER" id="PTHR36512">
    <property type="entry name" value="D-AMINOPEPTIDASE"/>
    <property type="match status" value="1"/>
</dbReference>
<dbReference type="InterPro" id="IPR005321">
    <property type="entry name" value="Peptidase_S58_DmpA"/>
</dbReference>
<dbReference type="Pfam" id="PF03576">
    <property type="entry name" value="Peptidase_S58"/>
    <property type="match status" value="1"/>
</dbReference>
<organism evidence="2 3">
    <name type="scientific">Paraphotobacterium marinum</name>
    <dbReference type="NCBI Taxonomy" id="1755811"/>
    <lineage>
        <taxon>Bacteria</taxon>
        <taxon>Pseudomonadati</taxon>
        <taxon>Pseudomonadota</taxon>
        <taxon>Gammaproteobacteria</taxon>
        <taxon>Vibrionales</taxon>
        <taxon>Vibrionaceae</taxon>
        <taxon>Paraphotobacterium</taxon>
    </lineage>
</organism>
<dbReference type="Proteomes" id="UP000242175">
    <property type="component" value="Chromosome large"/>
</dbReference>
<dbReference type="CDD" id="cd02252">
    <property type="entry name" value="nylC_like"/>
    <property type="match status" value="1"/>
</dbReference>
<gene>
    <name evidence="2" type="ORF">CF386_06715</name>
</gene>
<dbReference type="RefSeq" id="WP_089073617.1">
    <property type="nucleotide sequence ID" value="NZ_CBCSAM010000001.1"/>
</dbReference>
<dbReference type="OrthoDB" id="9808347at2"/>
<name>A0A220VEE2_9GAMM</name>
<dbReference type="SUPFAM" id="SSF56266">
    <property type="entry name" value="DmpA/ArgJ-like"/>
    <property type="match status" value="1"/>
</dbReference>
<keyword evidence="3" id="KW-1185">Reference proteome</keyword>
<evidence type="ECO:0000313" key="2">
    <source>
        <dbReference type="EMBL" id="ASK78709.1"/>
    </source>
</evidence>
<dbReference type="KEGG" id="pmai:CF386_06715"/>
<evidence type="ECO:0000313" key="3">
    <source>
        <dbReference type="Proteomes" id="UP000242175"/>
    </source>
</evidence>
<accession>A0A220VEE2</accession>
<evidence type="ECO:0000256" key="1">
    <source>
        <dbReference type="ARBA" id="ARBA00007068"/>
    </source>
</evidence>
<dbReference type="GO" id="GO:0004177">
    <property type="term" value="F:aminopeptidase activity"/>
    <property type="evidence" value="ECO:0007669"/>
    <property type="project" value="TreeGrafter"/>
</dbReference>
<proteinExistence type="inferred from homology"/>
<comment type="similarity">
    <text evidence="1">Belongs to the peptidase S58 family.</text>
</comment>
<dbReference type="PANTHER" id="PTHR36512:SF3">
    <property type="entry name" value="BLR5678 PROTEIN"/>
    <property type="match status" value="1"/>
</dbReference>
<dbReference type="InterPro" id="IPR016117">
    <property type="entry name" value="ArgJ-like_dom_sf"/>
</dbReference>